<sequence>MAKQTHQFRYYLDKSNNDALRNSYPTAKNDLERIQKLNQDYPKSLAGEKARFHNKYPKGSDYKQYIKETGENIKFVTSPEFHSEWIINMKTKSLVTQWNVYSMDDKGTINSDSKQQLTEQQQAQIVDGNSVHYANNSTESHILNNIKNVHTSYDSNPVTTYDPQIRKVSSKGWMIPDADGTLKESLKDKPFFDVKRSKRLADKELGIVKNGK</sequence>
<evidence type="ECO:0000313" key="2">
    <source>
        <dbReference type="Proteomes" id="UP001597191"/>
    </source>
</evidence>
<dbReference type="RefSeq" id="WP_164509133.1">
    <property type="nucleotide sequence ID" value="NZ_JBHTOH010000014.1"/>
</dbReference>
<dbReference type="Proteomes" id="UP001597191">
    <property type="component" value="Unassembled WGS sequence"/>
</dbReference>
<organism evidence="1 2">
    <name type="scientific">Lapidilactobacillus gannanensis</name>
    <dbReference type="NCBI Taxonomy" id="2486002"/>
    <lineage>
        <taxon>Bacteria</taxon>
        <taxon>Bacillati</taxon>
        <taxon>Bacillota</taxon>
        <taxon>Bacilli</taxon>
        <taxon>Lactobacillales</taxon>
        <taxon>Lactobacillaceae</taxon>
        <taxon>Lapidilactobacillus</taxon>
    </lineage>
</organism>
<dbReference type="Pfam" id="PF11311">
    <property type="entry name" value="DUF3114"/>
    <property type="match status" value="1"/>
</dbReference>
<gene>
    <name evidence="1" type="ORF">ACFQ4R_01695</name>
</gene>
<proteinExistence type="predicted"/>
<dbReference type="InterPro" id="IPR021462">
    <property type="entry name" value="DUF3114"/>
</dbReference>
<comment type="caution">
    <text evidence="1">The sequence shown here is derived from an EMBL/GenBank/DDBJ whole genome shotgun (WGS) entry which is preliminary data.</text>
</comment>
<reference evidence="2" key="1">
    <citation type="journal article" date="2019" name="Int. J. Syst. Evol. Microbiol.">
        <title>The Global Catalogue of Microorganisms (GCM) 10K type strain sequencing project: providing services to taxonomists for standard genome sequencing and annotation.</title>
        <authorList>
            <consortium name="The Broad Institute Genomics Platform"/>
            <consortium name="The Broad Institute Genome Sequencing Center for Infectious Disease"/>
            <person name="Wu L."/>
            <person name="Ma J."/>
        </authorList>
    </citation>
    <scope>NUCLEOTIDE SEQUENCE [LARGE SCALE GENOMIC DNA]</scope>
    <source>
        <strain evidence="2">CCM 8937</strain>
    </source>
</reference>
<name>A0ABW4BJB9_9LACO</name>
<keyword evidence="2" id="KW-1185">Reference proteome</keyword>
<accession>A0ABW4BJB9</accession>
<evidence type="ECO:0000313" key="1">
    <source>
        <dbReference type="EMBL" id="MFD1410337.1"/>
    </source>
</evidence>
<dbReference type="EMBL" id="JBHTOH010000014">
    <property type="protein sequence ID" value="MFD1410337.1"/>
    <property type="molecule type" value="Genomic_DNA"/>
</dbReference>
<protein>
    <submittedName>
        <fullName evidence="1">DUF3114 domain-containing protein</fullName>
    </submittedName>
</protein>